<feature type="domain" description="HNH nuclease" evidence="3">
    <location>
        <begin position="375"/>
        <end position="426"/>
    </location>
</feature>
<dbReference type="InterPro" id="IPR003615">
    <property type="entry name" value="HNH_nuc"/>
</dbReference>
<dbReference type="InterPro" id="IPR002711">
    <property type="entry name" value="HNH"/>
</dbReference>
<feature type="compositionally biased region" description="Gly residues" evidence="2">
    <location>
        <begin position="260"/>
        <end position="282"/>
    </location>
</feature>
<accession>A0ABP8LKV2</accession>
<evidence type="ECO:0000256" key="1">
    <source>
        <dbReference type="ARBA" id="ARBA00023450"/>
    </source>
</evidence>
<proteinExistence type="inferred from homology"/>
<feature type="compositionally biased region" description="Basic and acidic residues" evidence="2">
    <location>
        <begin position="433"/>
        <end position="442"/>
    </location>
</feature>
<reference evidence="5" key="1">
    <citation type="journal article" date="2019" name="Int. J. Syst. Evol. Microbiol.">
        <title>The Global Catalogue of Microorganisms (GCM) 10K type strain sequencing project: providing services to taxonomists for standard genome sequencing and annotation.</title>
        <authorList>
            <consortium name="The Broad Institute Genomics Platform"/>
            <consortium name="The Broad Institute Genome Sequencing Center for Infectious Disease"/>
            <person name="Wu L."/>
            <person name="Ma J."/>
        </authorList>
    </citation>
    <scope>NUCLEOTIDE SEQUENCE [LARGE SCALE GENOMIC DNA]</scope>
    <source>
        <strain evidence="5">JCM 17810</strain>
    </source>
</reference>
<comment type="caution">
    <text evidence="4">The sequence shown here is derived from an EMBL/GenBank/DDBJ whole genome shotgun (WGS) entry which is preliminary data.</text>
</comment>
<sequence>MTTTIAGQVEELRAVLAEADIGQHPGELVDLLSGLEALKDTACAPQADAAVALDAGRRLQEAELGVPARRRGRGVASEIALARRESPNRGQKLLSLAKMLRTEMPNTLARSRAGELSEWRAMVLARETACLTREHREAVDAELCDDPATLAGVGTGELVARVRSRAVELDQGALVERAKRAENERRVSIRPAPDTMCYLTALLPVGQGVAAYAALTKDAEAMGMSGDPRGKGQLMADLLTARAAGLDLPEPADPAAPPGTGTGSGAGASTGTRTGSGAGVGVQGPPAAPDVPGPPAVPVTVNITLSDTALLAGGHDPALVGADGVPPQAVPAAVARLLVASTLDSTAAAWIRRLYTDPGGQLVALTSKQRFFPRGLGDYLALRDAGTCRTPYCDAPIRHLDHITPVDADGETTSENGKGACVACNHAKQAPGWREEVPDRPTHTRHTVRTRTPTGHTYYSVAPSQPGTQHRPAGQQGPASGARDPTAEDRAA</sequence>
<dbReference type="CDD" id="cd00085">
    <property type="entry name" value="HNHc"/>
    <property type="match status" value="1"/>
</dbReference>
<comment type="similarity">
    <text evidence="1">Belongs to the Rv1128c/1148c/1588c/1702c/1945/3466 family.</text>
</comment>
<protein>
    <submittedName>
        <fullName evidence="4">HNH endonuclease signature motif containing protein</fullName>
    </submittedName>
</protein>
<feature type="compositionally biased region" description="Pro residues" evidence="2">
    <location>
        <begin position="286"/>
        <end position="295"/>
    </location>
</feature>
<evidence type="ECO:0000256" key="2">
    <source>
        <dbReference type="SAM" id="MobiDB-lite"/>
    </source>
</evidence>
<dbReference type="Pfam" id="PF02720">
    <property type="entry name" value="DUF222"/>
    <property type="match status" value="1"/>
</dbReference>
<feature type="region of interest" description="Disordered" evidence="2">
    <location>
        <begin position="431"/>
        <end position="492"/>
    </location>
</feature>
<organism evidence="4 5">
    <name type="scientific">Georgenia halophila</name>
    <dbReference type="NCBI Taxonomy" id="620889"/>
    <lineage>
        <taxon>Bacteria</taxon>
        <taxon>Bacillati</taxon>
        <taxon>Actinomycetota</taxon>
        <taxon>Actinomycetes</taxon>
        <taxon>Micrococcales</taxon>
        <taxon>Bogoriellaceae</taxon>
        <taxon>Georgenia</taxon>
    </lineage>
</organism>
<gene>
    <name evidence="4" type="ORF">GCM10023169_33260</name>
</gene>
<dbReference type="InterPro" id="IPR003870">
    <property type="entry name" value="DUF222"/>
</dbReference>
<evidence type="ECO:0000313" key="4">
    <source>
        <dbReference type="EMBL" id="GAA4430181.1"/>
    </source>
</evidence>
<keyword evidence="4" id="KW-0540">Nuclease</keyword>
<evidence type="ECO:0000259" key="3">
    <source>
        <dbReference type="SMART" id="SM00507"/>
    </source>
</evidence>
<dbReference type="Gene3D" id="1.10.30.50">
    <property type="match status" value="1"/>
</dbReference>
<dbReference type="RefSeq" id="WP_345217570.1">
    <property type="nucleotide sequence ID" value="NZ_BAABGN010000013.1"/>
</dbReference>
<keyword evidence="4" id="KW-0255">Endonuclease</keyword>
<keyword evidence="4" id="KW-0378">Hydrolase</keyword>
<dbReference type="EMBL" id="BAABGN010000013">
    <property type="protein sequence ID" value="GAA4430181.1"/>
    <property type="molecule type" value="Genomic_DNA"/>
</dbReference>
<dbReference type="SMART" id="SM00507">
    <property type="entry name" value="HNHc"/>
    <property type="match status" value="1"/>
</dbReference>
<dbReference type="Proteomes" id="UP001500622">
    <property type="component" value="Unassembled WGS sequence"/>
</dbReference>
<name>A0ABP8LKV2_9MICO</name>
<dbReference type="Pfam" id="PF01844">
    <property type="entry name" value="HNH"/>
    <property type="match status" value="1"/>
</dbReference>
<feature type="region of interest" description="Disordered" evidence="2">
    <location>
        <begin position="247"/>
        <end position="295"/>
    </location>
</feature>
<dbReference type="GO" id="GO:0004519">
    <property type="term" value="F:endonuclease activity"/>
    <property type="evidence" value="ECO:0007669"/>
    <property type="project" value="UniProtKB-KW"/>
</dbReference>
<evidence type="ECO:0000313" key="5">
    <source>
        <dbReference type="Proteomes" id="UP001500622"/>
    </source>
</evidence>
<keyword evidence="5" id="KW-1185">Reference proteome</keyword>